<evidence type="ECO:0000313" key="12">
    <source>
        <dbReference type="EMBL" id="MRV73797.1"/>
    </source>
</evidence>
<dbReference type="PROSITE" id="PS52016">
    <property type="entry name" value="TONB_DEPENDENT_REC_3"/>
    <property type="match status" value="1"/>
</dbReference>
<evidence type="ECO:0000256" key="2">
    <source>
        <dbReference type="ARBA" id="ARBA00009810"/>
    </source>
</evidence>
<evidence type="ECO:0000256" key="4">
    <source>
        <dbReference type="ARBA" id="ARBA00022452"/>
    </source>
</evidence>
<keyword evidence="8 9" id="KW-0998">Cell outer membrane</keyword>
<evidence type="ECO:0000313" key="13">
    <source>
        <dbReference type="Proteomes" id="UP000446768"/>
    </source>
</evidence>
<keyword evidence="3 9" id="KW-0813">Transport</keyword>
<organism evidence="12 13">
    <name type="scientific">Pseudoduganella rivuli</name>
    <dbReference type="NCBI Taxonomy" id="2666085"/>
    <lineage>
        <taxon>Bacteria</taxon>
        <taxon>Pseudomonadati</taxon>
        <taxon>Pseudomonadota</taxon>
        <taxon>Betaproteobacteria</taxon>
        <taxon>Burkholderiales</taxon>
        <taxon>Oxalobacteraceae</taxon>
        <taxon>Telluria group</taxon>
        <taxon>Pseudoduganella</taxon>
    </lineage>
</organism>
<dbReference type="InterPro" id="IPR039426">
    <property type="entry name" value="TonB-dep_rcpt-like"/>
</dbReference>
<dbReference type="InterPro" id="IPR010104">
    <property type="entry name" value="TonB_rcpt_bac"/>
</dbReference>
<evidence type="ECO:0000256" key="5">
    <source>
        <dbReference type="ARBA" id="ARBA00022692"/>
    </source>
</evidence>
<gene>
    <name evidence="12" type="ORF">GJ700_18970</name>
</gene>
<evidence type="ECO:0000256" key="3">
    <source>
        <dbReference type="ARBA" id="ARBA00022448"/>
    </source>
</evidence>
<reference evidence="12 13" key="1">
    <citation type="submission" date="2019-11" db="EMBL/GenBank/DDBJ databases">
        <title>Novel species isolated from a subtropical stream in China.</title>
        <authorList>
            <person name="Lu H."/>
        </authorList>
    </citation>
    <scope>NUCLEOTIDE SEQUENCE [LARGE SCALE GENOMIC DNA]</scope>
    <source>
        <strain evidence="12 13">FT92W</strain>
    </source>
</reference>
<dbReference type="NCBIfam" id="TIGR01782">
    <property type="entry name" value="TonB-Xanth-Caul"/>
    <property type="match status" value="1"/>
</dbReference>
<keyword evidence="10" id="KW-0732">Signal</keyword>
<keyword evidence="7 12" id="KW-0675">Receptor</keyword>
<dbReference type="Proteomes" id="UP000446768">
    <property type="component" value="Unassembled WGS sequence"/>
</dbReference>
<dbReference type="Gene3D" id="3.55.50.30">
    <property type="match status" value="1"/>
</dbReference>
<dbReference type="InterPro" id="IPR037066">
    <property type="entry name" value="Plug_dom_sf"/>
</dbReference>
<dbReference type="AlphaFoldDB" id="A0A7X2IPI9"/>
<evidence type="ECO:0000256" key="9">
    <source>
        <dbReference type="PROSITE-ProRule" id="PRU01360"/>
    </source>
</evidence>
<dbReference type="SUPFAM" id="SSF56935">
    <property type="entry name" value="Porins"/>
    <property type="match status" value="1"/>
</dbReference>
<dbReference type="GO" id="GO:0009279">
    <property type="term" value="C:cell outer membrane"/>
    <property type="evidence" value="ECO:0007669"/>
    <property type="project" value="UniProtKB-SubCell"/>
</dbReference>
<dbReference type="EMBL" id="WKJJ01000011">
    <property type="protein sequence ID" value="MRV73797.1"/>
    <property type="molecule type" value="Genomic_DNA"/>
</dbReference>
<evidence type="ECO:0000256" key="10">
    <source>
        <dbReference type="SAM" id="SignalP"/>
    </source>
</evidence>
<evidence type="ECO:0000259" key="11">
    <source>
        <dbReference type="SMART" id="SM00965"/>
    </source>
</evidence>
<dbReference type="Pfam" id="PF07715">
    <property type="entry name" value="Plug"/>
    <property type="match status" value="1"/>
</dbReference>
<keyword evidence="6 9" id="KW-0472">Membrane</keyword>
<dbReference type="InterPro" id="IPR036942">
    <property type="entry name" value="Beta-barrel_TonB_sf"/>
</dbReference>
<dbReference type="PANTHER" id="PTHR40980">
    <property type="entry name" value="PLUG DOMAIN-CONTAINING PROTEIN"/>
    <property type="match status" value="1"/>
</dbReference>
<keyword evidence="13" id="KW-1185">Reference proteome</keyword>
<sequence length="1000" mass="107510">MRMVHTHHVRSTAAVVLCVGIAALPQAAQAQEVRKPFHIPSGPAVNSITEFARQAGVNVLASGENLAGVETPEVHGNLTVSEALAKLLSGTTLTSRVNTSGAIFILSMARKHDADKDSIRNNTMTATIPMQRRATCCAVMLALGSAGAAYAQGDETPPDAALKNDEPAVVVVTGMRASLENARNRKRNGESISDSIVADDIGKLPDQNIAEAAQRIPGVQLSRNKGEGSGIQIRGLGQNKIVLNGLEMFGAGGEYNGRSFGLEDLPADVLAGIDVNKTSSADEIEGGLGGYVNIRTRMPFDFKGRNATLSAKATDYKMDGGAGNKTKGQVSALFSDRWQTGVGEMGLLVNVAHAESVYGLTENQVERTEAVSNFAGSGKTVTLPIGMFTGNGHHGDRQRDTLVASFQWRPNADLNLFANYIHIDYLLRNNFQTARVYHGTAAAPFTLWGDSNSDGSDNLRSGTFINNSMTDTSVVGDEHRKSRLFDIGGKWNNRGPLTIKGRLAHNETAVVNSLYEWGINATIPGMKMTLNDGAPYGLSVSGVDLNNLANYHPNYLLAIQLDGTQRNTSATLDANYRLDGGMLQSIDFGVRANDYTRHSFGFVNFYCIASCGGTASMANVDPALLHQVPAAESRQIGPYWTFATSAVRSQAALRSLYGLPASEQFTQDQDQLNNEKTLAAYARINYEVDVAGMPLTGNLGVRAIETRLYGESYGANAAGTLVLQTSKSTRHDFLPSYNGNLALRNDLNLRLGASKTLAPVNFGLMSAATTITNQVQHDARAGNPALQPFTSKNLDLSLEHYFGRNGVAYLGAFHKKVDGFIQTVAEQRMINGEQYNVSTFKSSGTSRIKGLEAGYQQFFDMLPAPFDGLGMQANYTYVESQAATAVAGKTVPLEGLSKNSYNLIAMYEKDKFKARLAYNWRNGYVASTTSSGAQGVPIFAKASGTLDFSIGYDVTKQLSVVLDAVNLNGAVGETYYGNPHNQANYQPLNKRVGVQARYTF</sequence>
<accession>A0A7X2IPI9</accession>
<evidence type="ECO:0000256" key="1">
    <source>
        <dbReference type="ARBA" id="ARBA00004571"/>
    </source>
</evidence>
<evidence type="ECO:0000256" key="8">
    <source>
        <dbReference type="ARBA" id="ARBA00023237"/>
    </source>
</evidence>
<comment type="caution">
    <text evidence="12">The sequence shown here is derived from an EMBL/GenBank/DDBJ whole genome shotgun (WGS) entry which is preliminary data.</text>
</comment>
<dbReference type="SMART" id="SM00965">
    <property type="entry name" value="STN"/>
    <property type="match status" value="1"/>
</dbReference>
<comment type="similarity">
    <text evidence="2 9">Belongs to the TonB-dependent receptor family.</text>
</comment>
<dbReference type="PANTHER" id="PTHR40980:SF3">
    <property type="entry name" value="TONB-DEPENDENT RECEPTOR-LIKE BETA-BARREL DOMAIN-CONTAINING PROTEIN"/>
    <property type="match status" value="1"/>
</dbReference>
<dbReference type="Gene3D" id="2.40.170.20">
    <property type="entry name" value="TonB-dependent receptor, beta-barrel domain"/>
    <property type="match status" value="1"/>
</dbReference>
<name>A0A7X2IPI9_9BURK</name>
<evidence type="ECO:0000256" key="7">
    <source>
        <dbReference type="ARBA" id="ARBA00023170"/>
    </source>
</evidence>
<keyword evidence="5 9" id="KW-0812">Transmembrane</keyword>
<dbReference type="InterPro" id="IPR012910">
    <property type="entry name" value="Plug_dom"/>
</dbReference>
<feature type="chain" id="PRO_5031523901" evidence="10">
    <location>
        <begin position="31"/>
        <end position="1000"/>
    </location>
</feature>
<protein>
    <submittedName>
        <fullName evidence="12">TonB-dependent receptor</fullName>
    </submittedName>
</protein>
<comment type="subcellular location">
    <subcellularLocation>
        <location evidence="1 9">Cell outer membrane</location>
        <topology evidence="1 9">Multi-pass membrane protein</topology>
    </subcellularLocation>
</comment>
<feature type="domain" description="Secretin/TonB short N-terminal" evidence="11">
    <location>
        <begin position="57"/>
        <end position="108"/>
    </location>
</feature>
<proteinExistence type="inferred from homology"/>
<dbReference type="Gene3D" id="2.170.130.10">
    <property type="entry name" value="TonB-dependent receptor, plug domain"/>
    <property type="match status" value="1"/>
</dbReference>
<keyword evidence="4 9" id="KW-1134">Transmembrane beta strand</keyword>
<feature type="signal peptide" evidence="10">
    <location>
        <begin position="1"/>
        <end position="30"/>
    </location>
</feature>
<dbReference type="InterPro" id="IPR011662">
    <property type="entry name" value="Secretin/TonB_short_N"/>
</dbReference>
<evidence type="ECO:0000256" key="6">
    <source>
        <dbReference type="ARBA" id="ARBA00023136"/>
    </source>
</evidence>